<dbReference type="SUPFAM" id="SSF57783">
    <property type="entry name" value="Zinc beta-ribbon"/>
    <property type="match status" value="1"/>
</dbReference>
<evidence type="ECO:0000259" key="2">
    <source>
        <dbReference type="Pfam" id="PF23639"/>
    </source>
</evidence>
<keyword evidence="4" id="KW-1185">Reference proteome</keyword>
<dbReference type="Pfam" id="PF23639">
    <property type="entry name" value="DUF7146"/>
    <property type="match status" value="1"/>
</dbReference>
<protein>
    <recommendedName>
        <fullName evidence="2">DUF7146 domain-containing protein</fullName>
    </recommendedName>
</protein>
<dbReference type="InterPro" id="IPR036977">
    <property type="entry name" value="DNA_primase_Znf_CHC2"/>
</dbReference>
<dbReference type="Proteomes" id="UP001626536">
    <property type="component" value="Chromosome"/>
</dbReference>
<evidence type="ECO:0000313" key="3">
    <source>
        <dbReference type="EMBL" id="WOJ90477.1"/>
    </source>
</evidence>
<name>A0ABZ0HT43_9HYPH</name>
<evidence type="ECO:0000256" key="1">
    <source>
        <dbReference type="SAM" id="MobiDB-lite"/>
    </source>
</evidence>
<proteinExistence type="predicted"/>
<sequence>MTRLSRCELDRIKAEHPLDSFVEKHVRLGRASAKGIRAGQCICTPKKGRSPLWVNVTKGSWGCKYGGCGGDTFTFLEQFEGLDFAAVLALLFGGEAVSDPATAARLETERAQRVAEREARAAALAEEERRKAYDMWRSAGPVDGTLVDAYFIHRGLAPVRSKALRFAADEPYWLAPDEEDARPEIMHRGPCLYAAIQGPDSRFMGLHRTWLDPRLGTADMPREASGKAQIAAPDGTPLVSKKMRAGKQGGAIRLHEFGPGPGEKIFLAGEGIETVETVFQSASRDLLGAFGKNRNYCAWAAGDLGNLSGAGLGPSTPHPKGLRLRVPSDEPDPSAPGLMPPREAEAAILLGDSDSDPFVTRARLACAQKRWARGGWPTGIFMAEADMDFNDMIRAWSPEVEERSDPLRGAKQVGEPWGLHS</sequence>
<gene>
    <name evidence="3" type="ORF">RZS28_04045</name>
</gene>
<feature type="region of interest" description="Disordered" evidence="1">
    <location>
        <begin position="401"/>
        <end position="421"/>
    </location>
</feature>
<dbReference type="Gene3D" id="3.90.580.10">
    <property type="entry name" value="Zinc finger, CHC2-type domain"/>
    <property type="match status" value="1"/>
</dbReference>
<reference evidence="3 4" key="1">
    <citation type="submission" date="2023-10" db="EMBL/GenBank/DDBJ databases">
        <title>Novel methanotroph of the genus Methylocapsa from a subarctic wetland.</title>
        <authorList>
            <person name="Belova S.E."/>
            <person name="Oshkin I.Y."/>
            <person name="Miroshnikov K."/>
            <person name="Dedysh S.N."/>
        </authorList>
    </citation>
    <scope>NUCLEOTIDE SEQUENCE [LARGE SCALE GENOMIC DNA]</scope>
    <source>
        <strain evidence="3 4">RX1</strain>
    </source>
</reference>
<evidence type="ECO:0000313" key="4">
    <source>
        <dbReference type="Proteomes" id="UP001626536"/>
    </source>
</evidence>
<accession>A0ABZ0HT43</accession>
<organism evidence="3 4">
    <name type="scientific">Methylocapsa polymorpha</name>
    <dbReference type="NCBI Taxonomy" id="3080828"/>
    <lineage>
        <taxon>Bacteria</taxon>
        <taxon>Pseudomonadati</taxon>
        <taxon>Pseudomonadota</taxon>
        <taxon>Alphaproteobacteria</taxon>
        <taxon>Hyphomicrobiales</taxon>
        <taxon>Beijerinckiaceae</taxon>
        <taxon>Methylocapsa</taxon>
    </lineage>
</organism>
<feature type="domain" description="DUF7146" evidence="2">
    <location>
        <begin position="127"/>
        <end position="254"/>
    </location>
</feature>
<dbReference type="RefSeq" id="WP_407339961.1">
    <property type="nucleotide sequence ID" value="NZ_CP136862.1"/>
</dbReference>
<dbReference type="InterPro" id="IPR055570">
    <property type="entry name" value="DUF7146"/>
</dbReference>
<dbReference type="EMBL" id="CP136862">
    <property type="protein sequence ID" value="WOJ90477.1"/>
    <property type="molecule type" value="Genomic_DNA"/>
</dbReference>